<dbReference type="PANTHER" id="PTHR40465:SF1">
    <property type="entry name" value="DUF6534 DOMAIN-CONTAINING PROTEIN"/>
    <property type="match status" value="1"/>
</dbReference>
<keyword evidence="4" id="KW-1185">Reference proteome</keyword>
<evidence type="ECO:0000313" key="4">
    <source>
        <dbReference type="Proteomes" id="UP000309038"/>
    </source>
</evidence>
<evidence type="ECO:0000259" key="2">
    <source>
        <dbReference type="Pfam" id="PF20152"/>
    </source>
</evidence>
<dbReference type="AlphaFoldDB" id="A0A4S4KV70"/>
<comment type="caution">
    <text evidence="3">The sequence shown here is derived from an EMBL/GenBank/DDBJ whole genome shotgun (WGS) entry which is preliminary data.</text>
</comment>
<protein>
    <recommendedName>
        <fullName evidence="2">DUF6534 domain-containing protein</fullName>
    </recommendedName>
</protein>
<feature type="transmembrane region" description="Helical" evidence="1">
    <location>
        <begin position="120"/>
        <end position="147"/>
    </location>
</feature>
<feature type="transmembrane region" description="Helical" evidence="1">
    <location>
        <begin position="153"/>
        <end position="174"/>
    </location>
</feature>
<gene>
    <name evidence="3" type="ORF">EW026_g422</name>
</gene>
<reference evidence="3 4" key="1">
    <citation type="submission" date="2019-02" db="EMBL/GenBank/DDBJ databases">
        <title>Genome sequencing of the rare red list fungi Phlebia centrifuga.</title>
        <authorList>
            <person name="Buettner E."/>
            <person name="Kellner H."/>
        </authorList>
    </citation>
    <scope>NUCLEOTIDE SEQUENCE [LARGE SCALE GENOMIC DNA]</scope>
    <source>
        <strain evidence="3 4">DSM 108282</strain>
    </source>
</reference>
<feature type="transmembrane region" description="Helical" evidence="1">
    <location>
        <begin position="51"/>
        <end position="71"/>
    </location>
</feature>
<name>A0A4S4KV70_9APHY</name>
<keyword evidence="1" id="KW-1133">Transmembrane helix</keyword>
<organism evidence="3 4">
    <name type="scientific">Hermanssonia centrifuga</name>
    <dbReference type="NCBI Taxonomy" id="98765"/>
    <lineage>
        <taxon>Eukaryota</taxon>
        <taxon>Fungi</taxon>
        <taxon>Dikarya</taxon>
        <taxon>Basidiomycota</taxon>
        <taxon>Agaricomycotina</taxon>
        <taxon>Agaricomycetes</taxon>
        <taxon>Polyporales</taxon>
        <taxon>Meruliaceae</taxon>
        <taxon>Hermanssonia</taxon>
    </lineage>
</organism>
<proteinExistence type="predicted"/>
<accession>A0A4S4KV70</accession>
<feature type="transmembrane region" description="Helical" evidence="1">
    <location>
        <begin position="16"/>
        <end position="39"/>
    </location>
</feature>
<dbReference type="PANTHER" id="PTHR40465">
    <property type="entry name" value="CHROMOSOME 1, WHOLE GENOME SHOTGUN SEQUENCE"/>
    <property type="match status" value="1"/>
</dbReference>
<feature type="transmembrane region" description="Helical" evidence="1">
    <location>
        <begin position="83"/>
        <end position="108"/>
    </location>
</feature>
<feature type="domain" description="DUF6534" evidence="2">
    <location>
        <begin position="92"/>
        <end position="178"/>
    </location>
</feature>
<dbReference type="Proteomes" id="UP000309038">
    <property type="component" value="Unassembled WGS sequence"/>
</dbReference>
<sequence>MLTPITPPSLNNTLGVIFLGDVLAAILYGVTSLQTYLYYRCNQDGKGLKGLTFFSFVSIPASIVMVVECVLHRSFIQVSRFSWIIYTSFGSSLIADIIMAGTLCVMLSKRRTGFKRTDSIIHTLMLYSITTGALSTFFEGAVVVAYAVWPNDYIYLALYFIMPKLLLNSLLASLNARENLRQREALQA</sequence>
<dbReference type="InterPro" id="IPR045339">
    <property type="entry name" value="DUF6534"/>
</dbReference>
<dbReference type="EMBL" id="SGPJ01000006">
    <property type="protein sequence ID" value="THH02437.1"/>
    <property type="molecule type" value="Genomic_DNA"/>
</dbReference>
<keyword evidence="1" id="KW-0472">Membrane</keyword>
<dbReference type="Pfam" id="PF20152">
    <property type="entry name" value="DUF6534"/>
    <property type="match status" value="1"/>
</dbReference>
<evidence type="ECO:0000256" key="1">
    <source>
        <dbReference type="SAM" id="Phobius"/>
    </source>
</evidence>
<evidence type="ECO:0000313" key="3">
    <source>
        <dbReference type="EMBL" id="THH02437.1"/>
    </source>
</evidence>
<keyword evidence="1" id="KW-0812">Transmembrane</keyword>